<dbReference type="EMBL" id="CADCWF010000320">
    <property type="protein sequence ID" value="CAA9578106.1"/>
    <property type="molecule type" value="Genomic_DNA"/>
</dbReference>
<organism evidence="2">
    <name type="scientific">uncultured Thermomicrobiales bacterium</name>
    <dbReference type="NCBI Taxonomy" id="1645740"/>
    <lineage>
        <taxon>Bacteria</taxon>
        <taxon>Pseudomonadati</taxon>
        <taxon>Thermomicrobiota</taxon>
        <taxon>Thermomicrobia</taxon>
        <taxon>Thermomicrobiales</taxon>
        <taxon>environmental samples</taxon>
    </lineage>
</organism>
<reference evidence="2" key="1">
    <citation type="submission" date="2020-02" db="EMBL/GenBank/DDBJ databases">
        <authorList>
            <person name="Meier V. D."/>
        </authorList>
    </citation>
    <scope>NUCLEOTIDE SEQUENCE</scope>
    <source>
        <strain evidence="2">AVDCRST_MAG59</strain>
    </source>
</reference>
<evidence type="ECO:0000313" key="2">
    <source>
        <dbReference type="EMBL" id="CAA9578106.1"/>
    </source>
</evidence>
<name>A0A6J4VK10_9BACT</name>
<feature type="compositionally biased region" description="Low complexity" evidence="1">
    <location>
        <begin position="39"/>
        <end position="50"/>
    </location>
</feature>
<sequence>MARGELGPESEAIRRDVVLAGLSRHDRFGMGLESVSDLSPSRSAPPSGSA</sequence>
<gene>
    <name evidence="2" type="ORF">AVDCRST_MAG59-4418</name>
</gene>
<protein>
    <submittedName>
        <fullName evidence="2">Uncharacterized protein</fullName>
    </submittedName>
</protein>
<dbReference type="AlphaFoldDB" id="A0A6J4VK10"/>
<feature type="region of interest" description="Disordered" evidence="1">
    <location>
        <begin position="29"/>
        <end position="50"/>
    </location>
</feature>
<evidence type="ECO:0000256" key="1">
    <source>
        <dbReference type="SAM" id="MobiDB-lite"/>
    </source>
</evidence>
<proteinExistence type="predicted"/>
<accession>A0A6J4VK10</accession>